<organism evidence="2 3">
    <name type="scientific">Solirubrobacter ginsenosidimutans</name>
    <dbReference type="NCBI Taxonomy" id="490573"/>
    <lineage>
        <taxon>Bacteria</taxon>
        <taxon>Bacillati</taxon>
        <taxon>Actinomycetota</taxon>
        <taxon>Thermoleophilia</taxon>
        <taxon>Solirubrobacterales</taxon>
        <taxon>Solirubrobacteraceae</taxon>
        <taxon>Solirubrobacter</taxon>
    </lineage>
</organism>
<dbReference type="EMBL" id="JAPDOD010000121">
    <property type="protein sequence ID" value="MDA0167415.1"/>
    <property type="molecule type" value="Genomic_DNA"/>
</dbReference>
<comment type="caution">
    <text evidence="2">The sequence shown here is derived from an EMBL/GenBank/DDBJ whole genome shotgun (WGS) entry which is preliminary data.</text>
</comment>
<evidence type="ECO:0000313" key="3">
    <source>
        <dbReference type="Proteomes" id="UP001149140"/>
    </source>
</evidence>
<name>A0A9X3S583_9ACTN</name>
<evidence type="ECO:0000313" key="2">
    <source>
        <dbReference type="EMBL" id="MDA0167415.1"/>
    </source>
</evidence>
<reference evidence="2" key="1">
    <citation type="submission" date="2022-10" db="EMBL/GenBank/DDBJ databases">
        <title>The WGS of Solirubrobacter ginsenosidimutans DSM 21036.</title>
        <authorList>
            <person name="Jiang Z."/>
        </authorList>
    </citation>
    <scope>NUCLEOTIDE SEQUENCE</scope>
    <source>
        <strain evidence="2">DSM 21036</strain>
    </source>
</reference>
<dbReference type="AlphaFoldDB" id="A0A9X3S583"/>
<feature type="signal peptide" evidence="1">
    <location>
        <begin position="1"/>
        <end position="40"/>
    </location>
</feature>
<gene>
    <name evidence="2" type="ORF">OM076_44560</name>
</gene>
<dbReference type="RefSeq" id="WP_270046722.1">
    <property type="nucleotide sequence ID" value="NZ_JAPDOD010000121.1"/>
</dbReference>
<accession>A0A9X3S583</accession>
<keyword evidence="3" id="KW-1185">Reference proteome</keyword>
<feature type="chain" id="PRO_5040951532" evidence="1">
    <location>
        <begin position="41"/>
        <end position="63"/>
    </location>
</feature>
<evidence type="ECO:0000256" key="1">
    <source>
        <dbReference type="SAM" id="SignalP"/>
    </source>
</evidence>
<sequence>MSRKQRPLRGDSVVPRRLRSAATMGIALAAVSVLPSAATAADLAASPSTLSSVFASAKAGDSV</sequence>
<proteinExistence type="predicted"/>
<dbReference type="Proteomes" id="UP001149140">
    <property type="component" value="Unassembled WGS sequence"/>
</dbReference>
<protein>
    <submittedName>
        <fullName evidence="2">Uncharacterized protein</fullName>
    </submittedName>
</protein>
<keyword evidence="1" id="KW-0732">Signal</keyword>
<feature type="non-terminal residue" evidence="2">
    <location>
        <position position="63"/>
    </location>
</feature>